<dbReference type="EMBL" id="PDJJ01000001">
    <property type="protein sequence ID" value="PFG43527.1"/>
    <property type="molecule type" value="Genomic_DNA"/>
</dbReference>
<comment type="caution">
    <text evidence="3">The sequence shown here is derived from an EMBL/GenBank/DDBJ whole genome shotgun (WGS) entry which is preliminary data.</text>
</comment>
<keyword evidence="4" id="KW-1185">Reference proteome</keyword>
<evidence type="ECO:0000313" key="3">
    <source>
        <dbReference type="EMBL" id="PFG43527.1"/>
    </source>
</evidence>
<accession>A0A2A9EWM5</accession>
<dbReference type="AlphaFoldDB" id="A0A2A9EWM5"/>
<feature type="transmembrane region" description="Helical" evidence="2">
    <location>
        <begin position="76"/>
        <end position="101"/>
    </location>
</feature>
<organism evidence="3 4">
    <name type="scientific">Isoptericola jiangsuensis</name>
    <dbReference type="NCBI Taxonomy" id="548579"/>
    <lineage>
        <taxon>Bacteria</taxon>
        <taxon>Bacillati</taxon>
        <taxon>Actinomycetota</taxon>
        <taxon>Actinomycetes</taxon>
        <taxon>Micrococcales</taxon>
        <taxon>Promicromonosporaceae</taxon>
        <taxon>Isoptericola</taxon>
    </lineage>
</organism>
<evidence type="ECO:0000313" key="4">
    <source>
        <dbReference type="Proteomes" id="UP000224130"/>
    </source>
</evidence>
<keyword evidence="2" id="KW-0812">Transmembrane</keyword>
<keyword evidence="2" id="KW-0472">Membrane</keyword>
<dbReference type="Proteomes" id="UP000224130">
    <property type="component" value="Unassembled WGS sequence"/>
</dbReference>
<reference evidence="3 4" key="1">
    <citation type="submission" date="2017-10" db="EMBL/GenBank/DDBJ databases">
        <title>Sequencing the genomes of 1000 actinobacteria strains.</title>
        <authorList>
            <person name="Klenk H.-P."/>
        </authorList>
    </citation>
    <scope>NUCLEOTIDE SEQUENCE [LARGE SCALE GENOMIC DNA]</scope>
    <source>
        <strain evidence="3 4">DSM 21863</strain>
    </source>
</reference>
<dbReference type="PANTHER" id="PTHR36115:SF6">
    <property type="entry name" value="PROLINE-RICH ANTIGEN HOMOLOG"/>
    <property type="match status" value="1"/>
</dbReference>
<dbReference type="InterPro" id="IPR051791">
    <property type="entry name" value="Pra-immunoreactive"/>
</dbReference>
<feature type="region of interest" description="Disordered" evidence="1">
    <location>
        <begin position="15"/>
        <end position="40"/>
    </location>
</feature>
<proteinExistence type="predicted"/>
<dbReference type="PIRSF" id="PIRSF021697">
    <property type="entry name" value="UCP021697"/>
    <property type="match status" value="1"/>
</dbReference>
<gene>
    <name evidence="3" type="ORF">ATJ88_2224</name>
</gene>
<evidence type="ECO:0000256" key="2">
    <source>
        <dbReference type="SAM" id="Phobius"/>
    </source>
</evidence>
<evidence type="ECO:0000256" key="1">
    <source>
        <dbReference type="SAM" id="MobiDB-lite"/>
    </source>
</evidence>
<keyword evidence="2" id="KW-1133">Transmembrane helix</keyword>
<dbReference type="PANTHER" id="PTHR36115">
    <property type="entry name" value="PROLINE-RICH ANTIGEN HOMOLOG-RELATED"/>
    <property type="match status" value="1"/>
</dbReference>
<sequence>MAPRTLGNMATRREFGSWLSGPDVPTGETTDRDSLGLPASGPGSRAGLGRRVVALCVDWAAASAISYAFFDLDSWATLGIFAVMNLILVGTVGSTLGHALLRLQVRRLDVSVPHLVGLGRSAVRALLLCLVIPAVVWDTDGRGLHDKAAGTVIVRR</sequence>
<name>A0A2A9EWM5_9MICO</name>
<protein>
    <submittedName>
        <fullName evidence="3">RDD family protein</fullName>
    </submittedName>
</protein>
<feature type="transmembrane region" description="Helical" evidence="2">
    <location>
        <begin position="52"/>
        <end position="70"/>
    </location>
</feature>
<dbReference type="InterPro" id="IPR016795">
    <property type="entry name" value="UCP021697"/>
</dbReference>